<protein>
    <submittedName>
        <fullName evidence="1">Uncharacterized protein</fullName>
    </submittedName>
</protein>
<organism evidence="1 2">
    <name type="scientific">Scophthalmus maximus</name>
    <name type="common">Turbot</name>
    <name type="synonym">Psetta maxima</name>
    <dbReference type="NCBI Taxonomy" id="52904"/>
    <lineage>
        <taxon>Eukaryota</taxon>
        <taxon>Metazoa</taxon>
        <taxon>Chordata</taxon>
        <taxon>Craniata</taxon>
        <taxon>Vertebrata</taxon>
        <taxon>Euteleostomi</taxon>
        <taxon>Actinopterygii</taxon>
        <taxon>Neopterygii</taxon>
        <taxon>Teleostei</taxon>
        <taxon>Neoteleostei</taxon>
        <taxon>Acanthomorphata</taxon>
        <taxon>Carangaria</taxon>
        <taxon>Pleuronectiformes</taxon>
        <taxon>Pleuronectoidei</taxon>
        <taxon>Scophthalmidae</taxon>
        <taxon>Scophthalmus</taxon>
    </lineage>
</organism>
<gene>
    <name evidence="1" type="ORF">F2P81_004504</name>
</gene>
<sequence>GTDPLSEQIHVALFKRCIQRIERKCMKERKLKNKENYDVTLTRIEQTDEKKILSTATVSGTEANQRYECIDAVAEHAQQAKIETCKPLAVLELHDGIFMYFDHTLCTPGKPLTCSVA</sequence>
<feature type="non-terminal residue" evidence="1">
    <location>
        <position position="1"/>
    </location>
</feature>
<accession>A0A6A4T9S9</accession>
<comment type="caution">
    <text evidence="1">The sequence shown here is derived from an EMBL/GenBank/DDBJ whole genome shotgun (WGS) entry which is preliminary data.</text>
</comment>
<dbReference type="Proteomes" id="UP000438429">
    <property type="component" value="Unassembled WGS sequence"/>
</dbReference>
<evidence type="ECO:0000313" key="2">
    <source>
        <dbReference type="Proteomes" id="UP000438429"/>
    </source>
</evidence>
<proteinExistence type="predicted"/>
<dbReference type="EMBL" id="VEVO01000004">
    <property type="protein sequence ID" value="KAF0043167.1"/>
    <property type="molecule type" value="Genomic_DNA"/>
</dbReference>
<dbReference type="AlphaFoldDB" id="A0A6A4T9S9"/>
<reference evidence="1 2" key="1">
    <citation type="submission" date="2019-06" db="EMBL/GenBank/DDBJ databases">
        <title>Draft genomes of female and male turbot (Scophthalmus maximus).</title>
        <authorList>
            <person name="Xu H."/>
            <person name="Xu X.-W."/>
            <person name="Shao C."/>
            <person name="Chen S."/>
        </authorList>
    </citation>
    <scope>NUCLEOTIDE SEQUENCE [LARGE SCALE GENOMIC DNA]</scope>
    <source>
        <strain evidence="1">Ysfricsl-2016a</strain>
        <tissue evidence="1">Blood</tissue>
    </source>
</reference>
<name>A0A6A4T9S9_SCOMX</name>
<evidence type="ECO:0000313" key="1">
    <source>
        <dbReference type="EMBL" id="KAF0043167.1"/>
    </source>
</evidence>